<evidence type="ECO:0000313" key="4">
    <source>
        <dbReference type="Proteomes" id="UP000053780"/>
    </source>
</evidence>
<organism evidence="3 4">
    <name type="scientific">Vairimorpha apis BRL 01</name>
    <dbReference type="NCBI Taxonomy" id="1037528"/>
    <lineage>
        <taxon>Eukaryota</taxon>
        <taxon>Fungi</taxon>
        <taxon>Fungi incertae sedis</taxon>
        <taxon>Microsporidia</taxon>
        <taxon>Nosematidae</taxon>
        <taxon>Vairimorpha</taxon>
    </lineage>
</organism>
<dbReference type="AlphaFoldDB" id="T0LCG7"/>
<reference evidence="3" key="1">
    <citation type="submission" date="2012-12" db="EMBL/GenBank/DDBJ databases">
        <authorList>
            <person name="Chen Y.P."/>
            <person name="Pettis J.S."/>
            <person name="Zhao Y."/>
            <person name="Liu X."/>
            <person name="Tallon L.J."/>
            <person name="Sadzewicz L.D."/>
            <person name="Li R."/>
            <person name="Zheng H."/>
            <person name="Huang S."/>
            <person name="Zhang X."/>
            <person name="Hamilton M.C."/>
            <person name="Pernal S.F."/>
            <person name="Melathopoulos A.P."/>
            <person name="Yan X."/>
            <person name="Evans J.D."/>
        </authorList>
    </citation>
    <scope>NUCLEOTIDE SEQUENCE</scope>
    <source>
        <strain evidence="3">BRL 01</strain>
    </source>
</reference>
<dbReference type="Gene3D" id="1.20.5.110">
    <property type="match status" value="1"/>
</dbReference>
<feature type="domain" description="T-SNARE coiled-coil homology" evidence="1">
    <location>
        <begin position="1"/>
        <end position="62"/>
    </location>
</feature>
<dbReference type="SUPFAM" id="SSF58038">
    <property type="entry name" value="SNARE fusion complex"/>
    <property type="match status" value="1"/>
</dbReference>
<dbReference type="EMBL" id="KE647050">
    <property type="protein sequence ID" value="EQB62018.1"/>
    <property type="molecule type" value="Genomic_DNA"/>
</dbReference>
<name>T0LCG7_9MICR</name>
<evidence type="ECO:0000313" key="3">
    <source>
        <dbReference type="EMBL" id="EQB62018.1"/>
    </source>
</evidence>
<protein>
    <recommendedName>
        <fullName evidence="1">t-SNARE coiled-coil homology domain-containing protein</fullName>
    </recommendedName>
</protein>
<accession>T0LCG7</accession>
<proteinExistence type="predicted"/>
<gene>
    <name evidence="3" type="ORF">NAPIS_ORF00414</name>
    <name evidence="2" type="ORF">NAPIS_ORF01416</name>
</gene>
<dbReference type="EMBL" id="KE647187">
    <property type="protein sequence ID" value="EQB61009.1"/>
    <property type="molecule type" value="Genomic_DNA"/>
</dbReference>
<sequence>MLEYESDDEERILRSRISVLKHVALEMSDEIRSQNIKLKNLEPGFNDTLNSIFRNIKNIRKLKPNHFKTWLYYIGATKIIVL</sequence>
<reference evidence="3 4" key="2">
    <citation type="journal article" date="2013" name="BMC Genomics">
        <title>Genome sequencing and comparative genomics of honey bee microsporidia, Nosema apis reveal novel insights into host-parasite interactions.</title>
        <authorList>
            <person name="Chen Yp."/>
            <person name="Pettis J.S."/>
            <person name="Zhao Y."/>
            <person name="Liu X."/>
            <person name="Tallon L.J."/>
            <person name="Sadzewicz L.D."/>
            <person name="Li R."/>
            <person name="Zheng H."/>
            <person name="Huang S."/>
            <person name="Zhang X."/>
            <person name="Hamilton M.C."/>
            <person name="Pernal S.F."/>
            <person name="Melathopoulos A.P."/>
            <person name="Yan X."/>
            <person name="Evans J.D."/>
        </authorList>
    </citation>
    <scope>NUCLEOTIDE SEQUENCE [LARGE SCALE GENOMIC DNA]</scope>
    <source>
        <strain evidence="3 4">BRL 01</strain>
    </source>
</reference>
<evidence type="ECO:0000313" key="2">
    <source>
        <dbReference type="EMBL" id="EQB61009.1"/>
    </source>
</evidence>
<dbReference type="OrthoDB" id="261831at2759"/>
<dbReference type="HOGENOM" id="CLU_186268_0_0_1"/>
<dbReference type="VEuPathDB" id="MicrosporidiaDB:NAPIS_ORF00414"/>
<dbReference type="VEuPathDB" id="MicrosporidiaDB:NAPIS_ORF01416"/>
<dbReference type="InterPro" id="IPR000727">
    <property type="entry name" value="T_SNARE_dom"/>
</dbReference>
<keyword evidence="4" id="KW-1185">Reference proteome</keyword>
<evidence type="ECO:0000259" key="1">
    <source>
        <dbReference type="PROSITE" id="PS50192"/>
    </source>
</evidence>
<dbReference type="PROSITE" id="PS50192">
    <property type="entry name" value="T_SNARE"/>
    <property type="match status" value="1"/>
</dbReference>
<dbReference type="Proteomes" id="UP000053780">
    <property type="component" value="Unassembled WGS sequence"/>
</dbReference>